<feature type="non-terminal residue" evidence="6">
    <location>
        <position position="1206"/>
    </location>
</feature>
<comment type="caution">
    <text evidence="6">The sequence shown here is derived from an EMBL/GenBank/DDBJ whole genome shotgun (WGS) entry which is preliminary data.</text>
</comment>
<dbReference type="InterPro" id="IPR031259">
    <property type="entry name" value="ILBP"/>
</dbReference>
<feature type="domain" description="WH2" evidence="5">
    <location>
        <begin position="963"/>
        <end position="980"/>
    </location>
</feature>
<feature type="compositionally biased region" description="Pro residues" evidence="4">
    <location>
        <begin position="926"/>
        <end position="945"/>
    </location>
</feature>
<dbReference type="InterPro" id="IPR012674">
    <property type="entry name" value="Calycin"/>
</dbReference>
<gene>
    <name evidence="6" type="ORF">PENTCL1PPCAC_8718</name>
</gene>
<feature type="coiled-coil region" evidence="3">
    <location>
        <begin position="492"/>
        <end position="519"/>
    </location>
</feature>
<evidence type="ECO:0000256" key="1">
    <source>
        <dbReference type="ARBA" id="ARBA00008390"/>
    </source>
</evidence>
<feature type="region of interest" description="Disordered" evidence="4">
    <location>
        <begin position="863"/>
        <end position="883"/>
    </location>
</feature>
<comment type="similarity">
    <text evidence="1">Belongs to the calycin superfamily. Fatty-acid binding protein (FABP) family.</text>
</comment>
<keyword evidence="2" id="KW-0446">Lipid-binding</keyword>
<keyword evidence="7" id="KW-1185">Reference proteome</keyword>
<feature type="coiled-coil region" evidence="3">
    <location>
        <begin position="552"/>
        <end position="618"/>
    </location>
</feature>
<dbReference type="InterPro" id="IPR000463">
    <property type="entry name" value="Fatty_acid-bd"/>
</dbReference>
<protein>
    <recommendedName>
        <fullName evidence="5">WH2 domain-containing protein</fullName>
    </recommendedName>
</protein>
<dbReference type="Pfam" id="PF02205">
    <property type="entry name" value="WH2"/>
    <property type="match status" value="2"/>
</dbReference>
<dbReference type="InterPro" id="IPR003124">
    <property type="entry name" value="WH2_dom"/>
</dbReference>
<accession>A0AAV5SX11</accession>
<dbReference type="CDD" id="cd00742">
    <property type="entry name" value="FABP"/>
    <property type="match status" value="1"/>
</dbReference>
<feature type="compositionally biased region" description="Low complexity" evidence="4">
    <location>
        <begin position="948"/>
        <end position="957"/>
    </location>
</feature>
<dbReference type="GO" id="GO:0003779">
    <property type="term" value="F:actin binding"/>
    <property type="evidence" value="ECO:0007669"/>
    <property type="project" value="InterPro"/>
</dbReference>
<feature type="coiled-coil region" evidence="3">
    <location>
        <begin position="647"/>
        <end position="765"/>
    </location>
</feature>
<feature type="compositionally biased region" description="Low complexity" evidence="4">
    <location>
        <begin position="1061"/>
        <end position="1078"/>
    </location>
</feature>
<dbReference type="PRINTS" id="PR00178">
    <property type="entry name" value="FATTYACIDBP"/>
</dbReference>
<evidence type="ECO:0000256" key="3">
    <source>
        <dbReference type="SAM" id="Coils"/>
    </source>
</evidence>
<name>A0AAV5SX11_9BILA</name>
<dbReference type="AlphaFoldDB" id="A0AAV5SX11"/>
<dbReference type="Gene3D" id="2.40.128.20">
    <property type="match status" value="1"/>
</dbReference>
<dbReference type="PROSITE" id="PS51082">
    <property type="entry name" value="WH2"/>
    <property type="match status" value="2"/>
</dbReference>
<dbReference type="SUPFAM" id="SSF50814">
    <property type="entry name" value="Lipocalins"/>
    <property type="match status" value="1"/>
</dbReference>
<feature type="region of interest" description="Disordered" evidence="4">
    <location>
        <begin position="920"/>
        <end position="964"/>
    </location>
</feature>
<evidence type="ECO:0000256" key="4">
    <source>
        <dbReference type="SAM" id="MobiDB-lite"/>
    </source>
</evidence>
<dbReference type="GO" id="GO:0008289">
    <property type="term" value="F:lipid binding"/>
    <property type="evidence" value="ECO:0007669"/>
    <property type="project" value="UniProtKB-KW"/>
</dbReference>
<organism evidence="6 7">
    <name type="scientific">Pristionchus entomophagus</name>
    <dbReference type="NCBI Taxonomy" id="358040"/>
    <lineage>
        <taxon>Eukaryota</taxon>
        <taxon>Metazoa</taxon>
        <taxon>Ecdysozoa</taxon>
        <taxon>Nematoda</taxon>
        <taxon>Chromadorea</taxon>
        <taxon>Rhabditida</taxon>
        <taxon>Rhabditina</taxon>
        <taxon>Diplogasteromorpha</taxon>
        <taxon>Diplogasteroidea</taxon>
        <taxon>Neodiplogasteridae</taxon>
        <taxon>Pristionchus</taxon>
    </lineage>
</organism>
<sequence length="1206" mass="135787">FSAMGKDLDVLSKLQSYRIRRLKFLVKLSDKVPRSTTIYQTDDGTVFYRKVSSPQRLYVKSIEKEFDAKLPGDIQSAGAFGNALYFISSRKVYKAEATPSNEIKISCLREMLKGETINMKICKRVINGWAYVYRMCDDPDRDQILLASSDDELKDLSLELIHRGKLIYISRNLKAYSPVLRPAVRTIGENAIVIEIPHRDMSLFAQNSSPLIYFEYAGINISVLDIETMQFRPLMHIAGPDSINRIAGVYNGMITVNASVNKEDYVMNACLPSGYFKHPDPIKELKVEMQKMSVRSEEVMHNELTLKSEITEQKERNHAMKVQIEELEFALKNAHMSNNDYERGAKLKETEKVQLQNRNEELRKRNRELAQEKDRIHEINEDLKSQLRTRGSTEEHFADMLKSAELRTKDTEIVLKEVNETNKELEYNRKKNEEKMRKLNNTIDDLTKKNSELTGEKEQLRNREEVMKFELNEKSNALQTQKSEQTLDKDRIKRLKERLETLTEAANLLRVEKSELSLEKERIRILYEASNVEIVELQKKIEQQDLVFEGEKDRMRDVINEANEKLDLANKMISELENTISNFSDENSRNEIETSAKLHEIQQNEMALKAKLNEEKERNHSMKMQVDEMNITIGALRIEISDLSHVKERLQKASNDESDELKQANSKIAELQSELSEQMEEYEQSTMEMSLKLTELNNAKHALSSQNFTLTEESEQMRQRCEEMESEITQLKKAISSQEQPDDKIDELEKQVKQLLQEKSITKKEMDAMTHAHTVLCLQISQLTYEVERFQNVVDVDDDRTETDTMYDIRRTINSLNNNEVPAAILEDRMREIAEELDLAVSSPNALSSTTITPIASVAISPVSTPPRSASPIPPPPPVNVPAESSIHLQSASRSDLLAEIIAGRTLKPVPTPCAVVAETPIPTESTPPIPNPPSPPAPPPPPPTAVSSNLSGASSSRPQTASRSDLLAQIIAGRTLKPVPPPVTTPSTTNTCASAIASNTNAKEISQTPRPSGAQLGLMAELQQKQRRINAGAATPAEVSEPESLSSSPAIAVRSDDVIASSSPPAESPPSVEQSSQSAITDQFVGKWNNITSENVDAYLYEIGVGMLTRKLMSRQYPTLTFKVNGDDWTLTSISAFMTHDTKFKLGREFTQHTLEGRDVTCKIDLEGTKLVQTEKDTNGGKDARIESSISGDSMTIVAECNGVK</sequence>
<evidence type="ECO:0000256" key="2">
    <source>
        <dbReference type="ARBA" id="ARBA00023121"/>
    </source>
</evidence>
<feature type="domain" description="WH2" evidence="5">
    <location>
        <begin position="893"/>
        <end position="910"/>
    </location>
</feature>
<feature type="coiled-coil region" evidence="3">
    <location>
        <begin position="415"/>
        <end position="463"/>
    </location>
</feature>
<evidence type="ECO:0000313" key="7">
    <source>
        <dbReference type="Proteomes" id="UP001432027"/>
    </source>
</evidence>
<feature type="non-terminal residue" evidence="6">
    <location>
        <position position="1"/>
    </location>
</feature>
<evidence type="ECO:0000259" key="5">
    <source>
        <dbReference type="PROSITE" id="PS51082"/>
    </source>
</evidence>
<keyword evidence="3" id="KW-0175">Coiled coil</keyword>
<reference evidence="6" key="1">
    <citation type="submission" date="2023-10" db="EMBL/GenBank/DDBJ databases">
        <title>Genome assembly of Pristionchus species.</title>
        <authorList>
            <person name="Yoshida K."/>
            <person name="Sommer R.J."/>
        </authorList>
    </citation>
    <scope>NUCLEOTIDE SEQUENCE</scope>
    <source>
        <strain evidence="6">RS0144</strain>
    </source>
</reference>
<feature type="coiled-coil region" evidence="3">
    <location>
        <begin position="338"/>
        <end position="389"/>
    </location>
</feature>
<dbReference type="EMBL" id="BTSX01000002">
    <property type="protein sequence ID" value="GMS86543.1"/>
    <property type="molecule type" value="Genomic_DNA"/>
</dbReference>
<dbReference type="PANTHER" id="PTHR11955">
    <property type="entry name" value="FATTY ACID BINDING PROTEIN"/>
    <property type="match status" value="1"/>
</dbReference>
<feature type="region of interest" description="Disordered" evidence="4">
    <location>
        <begin position="1059"/>
        <end position="1078"/>
    </location>
</feature>
<dbReference type="SMART" id="SM00246">
    <property type="entry name" value="WH2"/>
    <property type="match status" value="2"/>
</dbReference>
<proteinExistence type="inferred from homology"/>
<evidence type="ECO:0000313" key="6">
    <source>
        <dbReference type="EMBL" id="GMS86543.1"/>
    </source>
</evidence>
<dbReference type="Proteomes" id="UP001432027">
    <property type="component" value="Unassembled WGS sequence"/>
</dbReference>